<dbReference type="EMBL" id="KZ613747">
    <property type="protein sequence ID" value="PMD64648.1"/>
    <property type="molecule type" value="Genomic_DNA"/>
</dbReference>
<feature type="repeat" description="ANK" evidence="2">
    <location>
        <begin position="572"/>
        <end position="604"/>
    </location>
</feature>
<feature type="domain" description="Nephrocystin 3-like N-terminal" evidence="4">
    <location>
        <begin position="53"/>
        <end position="212"/>
    </location>
</feature>
<proteinExistence type="predicted"/>
<protein>
    <submittedName>
        <fullName evidence="5">Ankyrin</fullName>
    </submittedName>
</protein>
<dbReference type="SUPFAM" id="SSF48403">
    <property type="entry name" value="Ankyrin repeat"/>
    <property type="match status" value="3"/>
</dbReference>
<keyword evidence="6" id="KW-1185">Reference proteome</keyword>
<dbReference type="STRING" id="1095630.A0A2J6TNX3"/>
<keyword evidence="2" id="KW-0040">ANK repeat</keyword>
<dbReference type="SUPFAM" id="SSF52540">
    <property type="entry name" value="P-loop containing nucleoside triphosphate hydrolases"/>
    <property type="match status" value="1"/>
</dbReference>
<dbReference type="RefSeq" id="XP_024741552.1">
    <property type="nucleotide sequence ID" value="XM_024871015.1"/>
</dbReference>
<reference evidence="5 6" key="1">
    <citation type="submission" date="2016-04" db="EMBL/GenBank/DDBJ databases">
        <title>A degradative enzymes factory behind the ericoid mycorrhizal symbiosis.</title>
        <authorList>
            <consortium name="DOE Joint Genome Institute"/>
            <person name="Martino E."/>
            <person name="Morin E."/>
            <person name="Grelet G."/>
            <person name="Kuo A."/>
            <person name="Kohler A."/>
            <person name="Daghino S."/>
            <person name="Barry K."/>
            <person name="Choi C."/>
            <person name="Cichocki N."/>
            <person name="Clum A."/>
            <person name="Copeland A."/>
            <person name="Hainaut M."/>
            <person name="Haridas S."/>
            <person name="Labutti K."/>
            <person name="Lindquist E."/>
            <person name="Lipzen A."/>
            <person name="Khouja H.-R."/>
            <person name="Murat C."/>
            <person name="Ohm R."/>
            <person name="Olson A."/>
            <person name="Spatafora J."/>
            <person name="Veneault-Fourrey C."/>
            <person name="Henrissat B."/>
            <person name="Grigoriev I."/>
            <person name="Martin F."/>
            <person name="Perotto S."/>
        </authorList>
    </citation>
    <scope>NUCLEOTIDE SEQUENCE [LARGE SCALE GENOMIC DNA]</scope>
    <source>
        <strain evidence="5 6">E</strain>
    </source>
</reference>
<dbReference type="Pfam" id="PF24883">
    <property type="entry name" value="NPHP3_N"/>
    <property type="match status" value="1"/>
</dbReference>
<dbReference type="OrthoDB" id="21416at2759"/>
<dbReference type="PROSITE" id="PS50297">
    <property type="entry name" value="ANK_REP_REGION"/>
    <property type="match status" value="4"/>
</dbReference>
<evidence type="ECO:0000313" key="6">
    <source>
        <dbReference type="Proteomes" id="UP000235371"/>
    </source>
</evidence>
<dbReference type="SMART" id="SM00248">
    <property type="entry name" value="ANK"/>
    <property type="match status" value="10"/>
</dbReference>
<dbReference type="InParanoid" id="A0A2J6TNX3"/>
<organism evidence="5 6">
    <name type="scientific">Hyaloscypha bicolor E</name>
    <dbReference type="NCBI Taxonomy" id="1095630"/>
    <lineage>
        <taxon>Eukaryota</taxon>
        <taxon>Fungi</taxon>
        <taxon>Dikarya</taxon>
        <taxon>Ascomycota</taxon>
        <taxon>Pezizomycotina</taxon>
        <taxon>Leotiomycetes</taxon>
        <taxon>Helotiales</taxon>
        <taxon>Hyaloscyphaceae</taxon>
        <taxon>Hyaloscypha</taxon>
        <taxon>Hyaloscypha bicolor</taxon>
    </lineage>
</organism>
<dbReference type="PRINTS" id="PR01415">
    <property type="entry name" value="ANKYRIN"/>
</dbReference>
<gene>
    <name evidence="5" type="ORF">K444DRAFT_203628</name>
</gene>
<dbReference type="PANTHER" id="PTHR10039">
    <property type="entry name" value="AMELOGENIN"/>
    <property type="match status" value="1"/>
</dbReference>
<dbReference type="Gene3D" id="1.25.40.20">
    <property type="entry name" value="Ankyrin repeat-containing domain"/>
    <property type="match status" value="2"/>
</dbReference>
<dbReference type="PROSITE" id="PS50088">
    <property type="entry name" value="ANK_REPEAT"/>
    <property type="match status" value="5"/>
</dbReference>
<dbReference type="InterPro" id="IPR056884">
    <property type="entry name" value="NPHP3-like_N"/>
</dbReference>
<dbReference type="AlphaFoldDB" id="A0A2J6TNX3"/>
<feature type="repeat" description="ANK" evidence="2">
    <location>
        <begin position="714"/>
        <end position="746"/>
    </location>
</feature>
<accession>A0A2J6TNX3</accession>
<dbReference type="GeneID" id="36579097"/>
<dbReference type="Gene3D" id="3.40.50.300">
    <property type="entry name" value="P-loop containing nucleotide triphosphate hydrolases"/>
    <property type="match status" value="1"/>
</dbReference>
<dbReference type="InterPro" id="IPR002110">
    <property type="entry name" value="Ankyrin_rpt"/>
</dbReference>
<dbReference type="Proteomes" id="UP000235371">
    <property type="component" value="Unassembled WGS sequence"/>
</dbReference>
<evidence type="ECO:0000313" key="5">
    <source>
        <dbReference type="EMBL" id="PMD64648.1"/>
    </source>
</evidence>
<evidence type="ECO:0000256" key="3">
    <source>
        <dbReference type="SAM" id="MobiDB-lite"/>
    </source>
</evidence>
<evidence type="ECO:0000259" key="4">
    <source>
        <dbReference type="Pfam" id="PF24883"/>
    </source>
</evidence>
<evidence type="ECO:0000256" key="2">
    <source>
        <dbReference type="PROSITE-ProRule" id="PRU00023"/>
    </source>
</evidence>
<sequence>MPSSESDEFEIINELEASLSPEELAKVQEWLQSTDYEAQSSEFHRHLSSQAPGTGLWICETSKYQQWQESSEHGSLWIKGVPGAGKSVTAASMIQHLQKTEGVPVLYFFFRYILSANRRPRSLVRDFLAQLLPFSIRLQATLQPLIGNPLDDFSDEILWEYLLTGLSSVDKAYCILDALDEMELLPKDSFLVRLNNLATFRPKAVKLLMTSRPKQYLQSSLRDTSIVHISLEDDLVGQDIALFLSYRINGLLPGDDKQELRKSLVSAISERSNGLFLYARLLLDQIIPNLGSKQLDVEKLVESLPVDLEEMYNSMLFQQAASLRIDIQIQVFLLELATHSSRALRLNEMASVLASAFPASMMPDAPKAIARSACAPLLEILEDETVSVIHHSFTEFLLNHDRIKNRFHNNTPRFPVLNPDQAHKKLSVICIDYLGAGGLRVHADDGVSQSSTAVDSPKYRDPFGDEGQETDGYNYQESKLRYPFLEYAVGNWAFHASKYDFEDDKFYTSMANFLDPDSLDFKKWLKLEWMKGVESSKIEAPTPLHVAAFAGLTMYAKKLLEEKVPVDARDAEDRTPLHWACARGHTSMASLLLKNGASADPEDIRGVKPIHEAARRNHAAIVTVLLEAGVHPLTPKTKENIKRHLNCGDVSTKGETAVEYAWLQGHTDTIAAMLPFLTPETLEELFCQCCRYGKFEAVRAILKATDVSPNSKYSGATALYLACRAQSVGIVELLLAKGADVHQTSEWKITNRNACGARVSQEPLSLPIHGVVMGWGRTNNIACQQILRLLLNAGADIEAKDTYGDTTIHFLFKDRNRLGADLVVVSGILQAGANVLAVDEEGDSVLHRCLQRTKDVKMLKLLFEYGARADVLGKGGNTLLHIAMRRYSSTVDVINLLLDMGARCDVKNNAGITAIEYAAERQGCNLETFTSFLRSCADAETIKRCTWKLSTWMDKQDTPGYIRVLQKFGVSLEDRDSIGATVLLRSAKSKELFSAFIECGADLKVVDSKGRGVLHYYTSSSPYGEPHECLQRLEEMVDMGLDPMQVDYEGNNLLHLRAKIYKGDEA</sequence>
<feature type="repeat" description="ANK" evidence="2">
    <location>
        <begin position="875"/>
        <end position="909"/>
    </location>
</feature>
<dbReference type="InterPro" id="IPR027417">
    <property type="entry name" value="P-loop_NTPase"/>
</dbReference>
<evidence type="ECO:0000256" key="1">
    <source>
        <dbReference type="ARBA" id="ARBA00022737"/>
    </source>
</evidence>
<feature type="region of interest" description="Disordered" evidence="3">
    <location>
        <begin position="448"/>
        <end position="470"/>
    </location>
</feature>
<feature type="repeat" description="ANK" evidence="2">
    <location>
        <begin position="539"/>
        <end position="571"/>
    </location>
</feature>
<dbReference type="Pfam" id="PF12796">
    <property type="entry name" value="Ank_2"/>
    <property type="match status" value="3"/>
</dbReference>
<name>A0A2J6TNX3_9HELO</name>
<dbReference type="InterPro" id="IPR036770">
    <property type="entry name" value="Ankyrin_rpt-contain_sf"/>
</dbReference>
<keyword evidence="1" id="KW-0677">Repeat</keyword>
<feature type="repeat" description="ANK" evidence="2">
    <location>
        <begin position="605"/>
        <end position="630"/>
    </location>
</feature>